<feature type="region of interest" description="Disordered" evidence="1">
    <location>
        <begin position="583"/>
        <end position="602"/>
    </location>
</feature>
<dbReference type="EMBL" id="JAFEMO010000012">
    <property type="protein sequence ID" value="KAH7553458.1"/>
    <property type="molecule type" value="Genomic_DNA"/>
</dbReference>
<accession>A0ABQ8HAD3</accession>
<dbReference type="Proteomes" id="UP000827721">
    <property type="component" value="Unassembled WGS sequence"/>
</dbReference>
<protein>
    <recommendedName>
        <fullName evidence="2">Nuclear factor related to kappa-B-binding protein second winged helix domain-containing protein</fullName>
    </recommendedName>
</protein>
<dbReference type="Pfam" id="PF25793">
    <property type="entry name" value="WHD_2nd_NFRKB"/>
    <property type="match status" value="1"/>
</dbReference>
<sequence length="602" mass="67397">MENPSYQDRIVEGDKFGVHYGAKTGCERGEVGVGLLPQVDAALALMELANHSCRLHKNKLCTYREDSGANRSNYSQVSGAKCFDKFRRLVEGTEEEGSGKLQKKKRKASSGLSLVQSDNMTRNVGKEGKLQETCRTSEGHRLIIKLHKNGHIEACFRNDFDRVSMPSVGCDRVTKKKRSAVQNAGRLVESDDDHFKSRRFRSEPPISSFKKRSSEKVKTDAGFSDDVIAETKPLMKLRSTSLSPKGFSFSIIHFLSAIRIAMVTPYAEDDTLVSGKHLEGNAQLEEKTNLPYLTLHEIVERVRTNPVDPSILNTPEPLDDLVRGALKIFSSEVAPVGAKGWQALTVFLKLSKRWSWIGPVSFADEAIEEQVSAEAWGLSRRMLVKLVDSFADWLRSVQDALKRIESLPAPPFNLMQKAPNLEERLRSVGQRKCIATISPCSEELRAYFHMEEALRYSIPERAFPYTAVDGRKSTVAPLRKSSGKPSSRVRDHFMLKADRPPHVTVLCLVRDAAARLPAGMGTRADVCTLVRDSQYIIEGVSDEQVNQVVSRALDRLHYENDPCIQYNYGTKLWVYLHGAKEEEDFEDDGTSNARSCKGNAKE</sequence>
<dbReference type="PANTHER" id="PTHR13052">
    <property type="entry name" value="NFRKB-RELATED"/>
    <property type="match status" value="1"/>
</dbReference>
<comment type="caution">
    <text evidence="3">The sequence shown here is derived from an EMBL/GenBank/DDBJ whole genome shotgun (WGS) entry which is preliminary data.</text>
</comment>
<evidence type="ECO:0000313" key="3">
    <source>
        <dbReference type="EMBL" id="KAH7553458.1"/>
    </source>
</evidence>
<dbReference type="InterPro" id="IPR024867">
    <property type="entry name" value="NFRKB"/>
</dbReference>
<name>A0ABQ8HAD3_9ROSI</name>
<dbReference type="PANTHER" id="PTHR13052:SF0">
    <property type="entry name" value="DNA-BINDING PROTEIN-LIKE"/>
    <property type="match status" value="1"/>
</dbReference>
<dbReference type="InterPro" id="IPR057748">
    <property type="entry name" value="NFRKB_WH_2"/>
</dbReference>
<keyword evidence="4" id="KW-1185">Reference proteome</keyword>
<evidence type="ECO:0000259" key="2">
    <source>
        <dbReference type="Pfam" id="PF25793"/>
    </source>
</evidence>
<proteinExistence type="predicted"/>
<reference evidence="3 4" key="1">
    <citation type="submission" date="2021-02" db="EMBL/GenBank/DDBJ databases">
        <title>Plant Genome Project.</title>
        <authorList>
            <person name="Zhang R.-G."/>
        </authorList>
    </citation>
    <scope>NUCLEOTIDE SEQUENCE [LARGE SCALE GENOMIC DNA]</scope>
    <source>
        <tissue evidence="3">Leaves</tissue>
    </source>
</reference>
<evidence type="ECO:0000313" key="4">
    <source>
        <dbReference type="Proteomes" id="UP000827721"/>
    </source>
</evidence>
<gene>
    <name evidence="3" type="ORF">JRO89_XS12G0014300</name>
</gene>
<evidence type="ECO:0000256" key="1">
    <source>
        <dbReference type="SAM" id="MobiDB-lite"/>
    </source>
</evidence>
<feature type="domain" description="Nuclear factor related to kappa-B-binding protein second winged helix" evidence="2">
    <location>
        <begin position="445"/>
        <end position="583"/>
    </location>
</feature>
<organism evidence="3 4">
    <name type="scientific">Xanthoceras sorbifolium</name>
    <dbReference type="NCBI Taxonomy" id="99658"/>
    <lineage>
        <taxon>Eukaryota</taxon>
        <taxon>Viridiplantae</taxon>
        <taxon>Streptophyta</taxon>
        <taxon>Embryophyta</taxon>
        <taxon>Tracheophyta</taxon>
        <taxon>Spermatophyta</taxon>
        <taxon>Magnoliopsida</taxon>
        <taxon>eudicotyledons</taxon>
        <taxon>Gunneridae</taxon>
        <taxon>Pentapetalae</taxon>
        <taxon>rosids</taxon>
        <taxon>malvids</taxon>
        <taxon>Sapindales</taxon>
        <taxon>Sapindaceae</taxon>
        <taxon>Xanthoceroideae</taxon>
        <taxon>Xanthoceras</taxon>
    </lineage>
</organism>
<feature type="region of interest" description="Disordered" evidence="1">
    <location>
        <begin position="195"/>
        <end position="214"/>
    </location>
</feature>
<feature type="region of interest" description="Disordered" evidence="1">
    <location>
        <begin position="94"/>
        <end position="113"/>
    </location>
</feature>